<protein>
    <submittedName>
        <fullName evidence="1">Uncharacterized protein</fullName>
    </submittedName>
</protein>
<dbReference type="STRING" id="198092.SAMN02745194_01657"/>
<organism evidence="1 2">
    <name type="scientific">Muricoccus roseus</name>
    <dbReference type="NCBI Taxonomy" id="198092"/>
    <lineage>
        <taxon>Bacteria</taxon>
        <taxon>Pseudomonadati</taxon>
        <taxon>Pseudomonadota</taxon>
        <taxon>Alphaproteobacteria</taxon>
        <taxon>Acetobacterales</taxon>
        <taxon>Roseomonadaceae</taxon>
        <taxon>Muricoccus</taxon>
    </lineage>
</organism>
<keyword evidence="2" id="KW-1185">Reference proteome</keyword>
<name>A0A1M6G913_9PROT</name>
<accession>A0A1M6G913</accession>
<dbReference type="RefSeq" id="WP_073133514.1">
    <property type="nucleotide sequence ID" value="NZ_FQZF01000008.1"/>
</dbReference>
<sequence length="130" mass="13545">MTIISWPYPAAAETVADGVLTQSRPPSAVIALLVRKGGTPGMAAMLEAITRSQAVASIWMPASPVAVQVLAADEAAIPVVEQAAEDYPFPLQIQIGPVDERRAKRQATNWAACLGAPEASVLVLDVLAEG</sequence>
<dbReference type="AlphaFoldDB" id="A0A1M6G913"/>
<evidence type="ECO:0000313" key="1">
    <source>
        <dbReference type="EMBL" id="SHJ06419.1"/>
    </source>
</evidence>
<dbReference type="EMBL" id="FQZF01000008">
    <property type="protein sequence ID" value="SHJ06419.1"/>
    <property type="molecule type" value="Genomic_DNA"/>
</dbReference>
<gene>
    <name evidence="1" type="ORF">SAMN02745194_01657</name>
</gene>
<evidence type="ECO:0000313" key="2">
    <source>
        <dbReference type="Proteomes" id="UP000184387"/>
    </source>
</evidence>
<reference evidence="1 2" key="1">
    <citation type="submission" date="2016-11" db="EMBL/GenBank/DDBJ databases">
        <authorList>
            <person name="Jaros S."/>
            <person name="Januszkiewicz K."/>
            <person name="Wedrychowicz H."/>
        </authorList>
    </citation>
    <scope>NUCLEOTIDE SEQUENCE [LARGE SCALE GENOMIC DNA]</scope>
    <source>
        <strain evidence="1 2">DSM 14916</strain>
    </source>
</reference>
<dbReference type="Proteomes" id="UP000184387">
    <property type="component" value="Unassembled WGS sequence"/>
</dbReference>
<proteinExistence type="predicted"/>